<evidence type="ECO:0000256" key="14">
    <source>
        <dbReference type="ARBA" id="ARBA00037789"/>
    </source>
</evidence>
<dbReference type="Pfam" id="PF02544">
    <property type="entry name" value="Steroid_dh"/>
    <property type="match status" value="1"/>
</dbReference>
<evidence type="ECO:0000256" key="3">
    <source>
        <dbReference type="ARBA" id="ARBA00007742"/>
    </source>
</evidence>
<dbReference type="OrthoDB" id="5788137at2759"/>
<dbReference type="EMBL" id="CACRXK020000412">
    <property type="protein sequence ID" value="CAB3981636.1"/>
    <property type="molecule type" value="Genomic_DNA"/>
</dbReference>
<dbReference type="GO" id="GO:0047751">
    <property type="term" value="F:3-oxo-5-alpha-steroid 4-dehydrogenase (NADP+) activity"/>
    <property type="evidence" value="ECO:0007669"/>
    <property type="project" value="UniProtKB-EC"/>
</dbReference>
<dbReference type="PANTHER" id="PTHR10556:SF57">
    <property type="entry name" value="3-OXO-5-ALPHA-STEROID 4-DEHYDROGENASE 1"/>
    <property type="match status" value="1"/>
</dbReference>
<keyword evidence="13 18" id="KW-0472">Membrane</keyword>
<evidence type="ECO:0000256" key="18">
    <source>
        <dbReference type="PIRNR" id="PIRNR015596"/>
    </source>
</evidence>
<comment type="catalytic activity">
    <reaction evidence="16">
        <text>androst-4-ene-3,17-dione + NADPH + H(+) = 5alpha-androstan-3,17-dione + NADP(+)</text>
        <dbReference type="Rhea" id="RHEA:50816"/>
        <dbReference type="ChEBI" id="CHEBI:15378"/>
        <dbReference type="ChEBI" id="CHEBI:15994"/>
        <dbReference type="ChEBI" id="CHEBI:16422"/>
        <dbReference type="ChEBI" id="CHEBI:57783"/>
        <dbReference type="ChEBI" id="CHEBI:58349"/>
    </reaction>
    <physiologicalReaction direction="left-to-right" evidence="16">
        <dbReference type="Rhea" id="RHEA:50817"/>
    </physiologicalReaction>
</comment>
<proteinExistence type="inferred from homology"/>
<comment type="function">
    <text evidence="14">Converts testosterone into 5-alpha-dihydrotestosterone and progesterone or corticosterone into their corresponding 5-alpha-3-oxosteroids. It plays a central role in sexual differentiation and androgen physiology.</text>
</comment>
<keyword evidence="10 18" id="KW-1133">Transmembrane helix</keyword>
<comment type="catalytic activity">
    <reaction evidence="18">
        <text>a 3-oxo-5alpha-steroid + NADP(+) = a 3-oxo-Delta(4)-steroid + NADPH + H(+)</text>
        <dbReference type="Rhea" id="RHEA:54384"/>
        <dbReference type="ChEBI" id="CHEBI:13601"/>
        <dbReference type="ChEBI" id="CHEBI:15378"/>
        <dbReference type="ChEBI" id="CHEBI:47909"/>
        <dbReference type="ChEBI" id="CHEBI:57783"/>
        <dbReference type="ChEBI" id="CHEBI:58349"/>
        <dbReference type="EC" id="1.3.1.22"/>
    </reaction>
</comment>
<feature type="transmembrane region" description="Helical" evidence="18">
    <location>
        <begin position="77"/>
        <end position="97"/>
    </location>
</feature>
<reference evidence="20" key="1">
    <citation type="submission" date="2020-04" db="EMBL/GenBank/DDBJ databases">
        <authorList>
            <person name="Alioto T."/>
            <person name="Alioto T."/>
            <person name="Gomez Garrido J."/>
        </authorList>
    </citation>
    <scope>NUCLEOTIDE SEQUENCE</scope>
    <source>
        <strain evidence="20">A484AB</strain>
    </source>
</reference>
<evidence type="ECO:0000256" key="1">
    <source>
        <dbReference type="ARBA" id="ARBA00004154"/>
    </source>
</evidence>
<dbReference type="Gene3D" id="1.20.120.1630">
    <property type="match status" value="1"/>
</dbReference>
<dbReference type="GO" id="GO:0005789">
    <property type="term" value="C:endoplasmic reticulum membrane"/>
    <property type="evidence" value="ECO:0007669"/>
    <property type="project" value="UniProtKB-SubCell"/>
</dbReference>
<dbReference type="EC" id="1.3.1.22" evidence="18"/>
<feature type="transmembrane region" description="Helical" evidence="18">
    <location>
        <begin position="152"/>
        <end position="169"/>
    </location>
</feature>
<keyword evidence="9" id="KW-0726">Sexual differentiation</keyword>
<keyword evidence="8" id="KW-0521">NADP</keyword>
<dbReference type="PROSITE" id="PS50244">
    <property type="entry name" value="S5A_REDUCTASE"/>
    <property type="match status" value="1"/>
</dbReference>
<evidence type="ECO:0000256" key="15">
    <source>
        <dbReference type="ARBA" id="ARBA00048292"/>
    </source>
</evidence>
<comment type="similarity">
    <text evidence="3 18">Belongs to the steroid 5-alpha reductase family.</text>
</comment>
<organism evidence="20 21">
    <name type="scientific">Paramuricea clavata</name>
    <name type="common">Red gorgonian</name>
    <name type="synonym">Violescent sea-whip</name>
    <dbReference type="NCBI Taxonomy" id="317549"/>
    <lineage>
        <taxon>Eukaryota</taxon>
        <taxon>Metazoa</taxon>
        <taxon>Cnidaria</taxon>
        <taxon>Anthozoa</taxon>
        <taxon>Octocorallia</taxon>
        <taxon>Malacalcyonacea</taxon>
        <taxon>Plexauridae</taxon>
        <taxon>Paramuricea</taxon>
    </lineage>
</organism>
<comment type="catalytic activity">
    <reaction evidence="17">
        <text>17beta-hydroxy-5alpha-androstan-3-one + NADP(+) = testosterone + NADPH + H(+)</text>
        <dbReference type="Rhea" id="RHEA:50820"/>
        <dbReference type="ChEBI" id="CHEBI:15378"/>
        <dbReference type="ChEBI" id="CHEBI:16330"/>
        <dbReference type="ChEBI" id="CHEBI:17347"/>
        <dbReference type="ChEBI" id="CHEBI:57783"/>
        <dbReference type="ChEBI" id="CHEBI:58349"/>
        <dbReference type="EC" id="1.3.1.22"/>
    </reaction>
    <physiologicalReaction direction="right-to-left" evidence="17">
        <dbReference type="Rhea" id="RHEA:50822"/>
    </physiologicalReaction>
</comment>
<evidence type="ECO:0000256" key="2">
    <source>
        <dbReference type="ARBA" id="ARBA00004477"/>
    </source>
</evidence>
<keyword evidence="5" id="KW-0221">Differentiation</keyword>
<dbReference type="Proteomes" id="UP001152795">
    <property type="component" value="Unassembled WGS sequence"/>
</dbReference>
<keyword evidence="11" id="KW-0560">Oxidoreductase</keyword>
<evidence type="ECO:0000259" key="19">
    <source>
        <dbReference type="Pfam" id="PF02544"/>
    </source>
</evidence>
<evidence type="ECO:0000256" key="17">
    <source>
        <dbReference type="ARBA" id="ARBA00049397"/>
    </source>
</evidence>
<keyword evidence="21" id="KW-1185">Reference proteome</keyword>
<dbReference type="AlphaFoldDB" id="A0A6S7G0I2"/>
<evidence type="ECO:0000256" key="4">
    <source>
        <dbReference type="ARBA" id="ARBA00022692"/>
    </source>
</evidence>
<dbReference type="InterPro" id="IPR001104">
    <property type="entry name" value="3-oxo-5_a-steroid_4-DH_C"/>
</dbReference>
<evidence type="ECO:0000256" key="5">
    <source>
        <dbReference type="ARBA" id="ARBA00022782"/>
    </source>
</evidence>
<comment type="catalytic activity">
    <reaction evidence="15">
        <text>5alpha-pregnane-3,20-dione + NADP(+) = progesterone + NADPH + H(+)</text>
        <dbReference type="Rhea" id="RHEA:21952"/>
        <dbReference type="ChEBI" id="CHEBI:15378"/>
        <dbReference type="ChEBI" id="CHEBI:17026"/>
        <dbReference type="ChEBI" id="CHEBI:28952"/>
        <dbReference type="ChEBI" id="CHEBI:57783"/>
        <dbReference type="ChEBI" id="CHEBI:58349"/>
        <dbReference type="EC" id="1.3.1.22"/>
    </reaction>
    <physiologicalReaction direction="right-to-left" evidence="15">
        <dbReference type="Rhea" id="RHEA:21954"/>
    </physiologicalReaction>
</comment>
<dbReference type="InterPro" id="IPR016636">
    <property type="entry name" value="3-oxo-5-alpha-steroid_4-DH"/>
</dbReference>
<comment type="caution">
    <text evidence="20">The sequence shown here is derived from an EMBL/GenBank/DDBJ whole genome shotgun (WGS) entry which is preliminary data.</text>
</comment>
<sequence>MVPNFNEDQLHFCAWLIIGLAVFVFITSFCMTLPYGRYSPYNLKFGVNARLAWVLQECPSFLVPFAMFLISDGMREIVSLDVSPNVVLLLMFMIHYFRRSFIYPLWIRKTAPSPFYTFLPGFVVCTINGYMQGQYHLHVRRYPKEWFHSLQFVFGSFLFLLGFVINVHSDYFLTHLRKPGETGHKIPRGGLFEYISCPNFFGEIVEWGGYWLASSSFVAFAFFFNTLVVIGTRACHHHRFYQEKFEDYPKNRKALIPFIL</sequence>
<evidence type="ECO:0000256" key="10">
    <source>
        <dbReference type="ARBA" id="ARBA00022989"/>
    </source>
</evidence>
<name>A0A6S7G0I2_PARCT</name>
<evidence type="ECO:0000256" key="6">
    <source>
        <dbReference type="ARBA" id="ARBA00022824"/>
    </source>
</evidence>
<dbReference type="GO" id="GO:0006702">
    <property type="term" value="P:androgen biosynthetic process"/>
    <property type="evidence" value="ECO:0007669"/>
    <property type="project" value="UniProtKB-ARBA"/>
</dbReference>
<dbReference type="GO" id="GO:0030154">
    <property type="term" value="P:cell differentiation"/>
    <property type="evidence" value="ECO:0007669"/>
    <property type="project" value="UniProtKB-KW"/>
</dbReference>
<feature type="transmembrane region" description="Helical" evidence="18">
    <location>
        <begin position="12"/>
        <end position="36"/>
    </location>
</feature>
<evidence type="ECO:0000256" key="16">
    <source>
        <dbReference type="ARBA" id="ARBA00049166"/>
    </source>
</evidence>
<evidence type="ECO:0000256" key="13">
    <source>
        <dbReference type="ARBA" id="ARBA00023136"/>
    </source>
</evidence>
<evidence type="ECO:0000313" key="21">
    <source>
        <dbReference type="Proteomes" id="UP001152795"/>
    </source>
</evidence>
<evidence type="ECO:0000256" key="11">
    <source>
        <dbReference type="ARBA" id="ARBA00023002"/>
    </source>
</evidence>
<keyword evidence="4 18" id="KW-0812">Transmembrane</keyword>
<evidence type="ECO:0000256" key="7">
    <source>
        <dbReference type="ARBA" id="ARBA00022848"/>
    </source>
</evidence>
<dbReference type="FunFam" id="1.20.120.1630:FF:000002">
    <property type="entry name" value="Steroid 5 alpha-reductase 1"/>
    <property type="match status" value="1"/>
</dbReference>
<feature type="transmembrane region" description="Helical" evidence="18">
    <location>
        <begin position="210"/>
        <end position="230"/>
    </location>
</feature>
<feature type="transmembrane region" description="Helical" evidence="18">
    <location>
        <begin position="51"/>
        <end position="70"/>
    </location>
</feature>
<keyword evidence="12" id="KW-0443">Lipid metabolism</keyword>
<dbReference type="GO" id="GO:0007548">
    <property type="term" value="P:sex differentiation"/>
    <property type="evidence" value="ECO:0007669"/>
    <property type="project" value="UniProtKB-KW"/>
</dbReference>
<evidence type="ECO:0000256" key="12">
    <source>
        <dbReference type="ARBA" id="ARBA00023098"/>
    </source>
</evidence>
<protein>
    <recommendedName>
        <fullName evidence="18">3-oxo-5alpha-steroid 4-dehydrogenase (NADP(+))</fullName>
        <ecNumber evidence="18">1.3.1.22</ecNumber>
    </recommendedName>
</protein>
<keyword evidence="6" id="KW-0256">Endoplasmic reticulum</keyword>
<dbReference type="PIRSF" id="PIRSF015596">
    <property type="entry name" value="5_alpha-SR2"/>
    <property type="match status" value="1"/>
</dbReference>
<dbReference type="InterPro" id="IPR039357">
    <property type="entry name" value="SRD5A/TECR"/>
</dbReference>
<comment type="subcellular location">
    <subcellularLocation>
        <location evidence="2">Endoplasmic reticulum membrane</location>
        <topology evidence="2">Multi-pass membrane protein</topology>
    </subcellularLocation>
    <subcellularLocation>
        <location evidence="1">Microsome membrane</location>
        <topology evidence="1">Multi-pass membrane protein</topology>
    </subcellularLocation>
</comment>
<evidence type="ECO:0000313" key="20">
    <source>
        <dbReference type="EMBL" id="CAB3981636.1"/>
    </source>
</evidence>
<accession>A0A6S7G0I2</accession>
<keyword evidence="7" id="KW-0492">Microsome</keyword>
<gene>
    <name evidence="20" type="ORF">PACLA_8A046472</name>
</gene>
<dbReference type="PANTHER" id="PTHR10556">
    <property type="entry name" value="3-OXO-5-ALPHA-STEROID 4-DEHYDROGENASE"/>
    <property type="match status" value="1"/>
</dbReference>
<feature type="domain" description="3-oxo-5-alpha-steroid 4-dehydrogenase C-terminal" evidence="19">
    <location>
        <begin position="113"/>
        <end position="260"/>
    </location>
</feature>
<evidence type="ECO:0000256" key="9">
    <source>
        <dbReference type="ARBA" id="ARBA00022928"/>
    </source>
</evidence>
<evidence type="ECO:0000256" key="8">
    <source>
        <dbReference type="ARBA" id="ARBA00022857"/>
    </source>
</evidence>
<feature type="transmembrane region" description="Helical" evidence="18">
    <location>
        <begin position="113"/>
        <end position="131"/>
    </location>
</feature>